<proteinExistence type="predicted"/>
<organism evidence="3 4">
    <name type="scientific">Novipirellula artificiosorum</name>
    <dbReference type="NCBI Taxonomy" id="2528016"/>
    <lineage>
        <taxon>Bacteria</taxon>
        <taxon>Pseudomonadati</taxon>
        <taxon>Planctomycetota</taxon>
        <taxon>Planctomycetia</taxon>
        <taxon>Pirellulales</taxon>
        <taxon>Pirellulaceae</taxon>
        <taxon>Novipirellula</taxon>
    </lineage>
</organism>
<reference evidence="3 4" key="1">
    <citation type="submission" date="2019-02" db="EMBL/GenBank/DDBJ databases">
        <title>Deep-cultivation of Planctomycetes and their phenomic and genomic characterization uncovers novel biology.</title>
        <authorList>
            <person name="Wiegand S."/>
            <person name="Jogler M."/>
            <person name="Boedeker C."/>
            <person name="Pinto D."/>
            <person name="Vollmers J."/>
            <person name="Rivas-Marin E."/>
            <person name="Kohn T."/>
            <person name="Peeters S.H."/>
            <person name="Heuer A."/>
            <person name="Rast P."/>
            <person name="Oberbeckmann S."/>
            <person name="Bunk B."/>
            <person name="Jeske O."/>
            <person name="Meyerdierks A."/>
            <person name="Storesund J.E."/>
            <person name="Kallscheuer N."/>
            <person name="Luecker S."/>
            <person name="Lage O.M."/>
            <person name="Pohl T."/>
            <person name="Merkel B.J."/>
            <person name="Hornburger P."/>
            <person name="Mueller R.-W."/>
            <person name="Bruemmer F."/>
            <person name="Labrenz M."/>
            <person name="Spormann A.M."/>
            <person name="Op Den Camp H."/>
            <person name="Overmann J."/>
            <person name="Amann R."/>
            <person name="Jetten M.S.M."/>
            <person name="Mascher T."/>
            <person name="Medema M.H."/>
            <person name="Devos D.P."/>
            <person name="Kaster A.-K."/>
            <person name="Ovreas L."/>
            <person name="Rohde M."/>
            <person name="Galperin M.Y."/>
            <person name="Jogler C."/>
        </authorList>
    </citation>
    <scope>NUCLEOTIDE SEQUENCE [LARGE SCALE GENOMIC DNA]</scope>
    <source>
        <strain evidence="3 4">Poly41</strain>
    </source>
</reference>
<dbReference type="OrthoDB" id="9788721at2"/>
<dbReference type="InterPro" id="IPR011042">
    <property type="entry name" value="6-blade_b-propeller_TolB-like"/>
</dbReference>
<accession>A0A5C6D1H6</accession>
<comment type="caution">
    <text evidence="3">The sequence shown here is derived from an EMBL/GenBank/DDBJ whole genome shotgun (WGS) entry which is preliminary data.</text>
</comment>
<feature type="domain" description="Hydrazine synthase alpha subunit middle" evidence="2">
    <location>
        <begin position="594"/>
        <end position="683"/>
    </location>
</feature>
<dbReference type="EMBL" id="SJPV01000030">
    <property type="protein sequence ID" value="TWU28749.1"/>
    <property type="molecule type" value="Genomic_DNA"/>
</dbReference>
<gene>
    <name evidence="3" type="ORF">Poly41_69110</name>
</gene>
<dbReference type="InterPro" id="IPR011659">
    <property type="entry name" value="WD40"/>
</dbReference>
<dbReference type="Proteomes" id="UP000319143">
    <property type="component" value="Unassembled WGS sequence"/>
</dbReference>
<sequence precursor="true">MKRPKQKLLCLVLSSLFVWTLTVRGLGADDIPPYVRQSWLADFDELVLEIIKANSDFSKAGSSEDPSVLDKHALIWPSDRDPLDIELRRALALIDHLRWSADGELLEDAATDLRVIRRAAESLCPDQDAQAEQRRRLYLKARAVRRKVALANSLLDFNEIFFSTGEPIGGAIQEQMRGRLAQRGELLVLADFKQSRYRLRPLLEEVSVVGGRLGGQRLRDGSHLSMDLSFDGSKLLFEWCAKRPPKDLGEDSILNPSEYTPDNTFNLFCYDFETSALTQLTDTRYNDAFPCWLPSGRIAFVSERRETSVRCQPAGHSQYRYNLRSFFQPCGTLFSMAADGSDVVPLSWHETTELFPRVTNDGRIVYTRWDYIDRDFNAGQGIWFCMPDGRDPRAPHGNYPFPHNAMDVDSPDFDKQLGHFRDRRRARPWAEYGIRPIPGSDRLIAVAGVHHSSPRGELVLIDPRRPDDHTMAQVKRITGSDLPSESPEVSIADRLNDKLPYAWPWPLSEDFYLVSHLPTGSLVLLDRFGNRDVLYRGSKPVQFAIPRKPRETPPVIPIETFQGERAGLADHRPATISVMNVYQADMPWPEATLIKSLRIVQVFPRPWSSPYEHVGESYMSGTINRMPLGTVPVEEDGSVYFEAPIECEIYFQALDQNGLAVQSMRSGTYVHPGEQMSCIGCHERTTTAPPAHSIPLAMTRSPSKMKPEVGGLEPVNYYRLVKPVLEEKCIECHVASDVGLQSSGYRELEPYAFYYHAGGGDDSLMPEHGGNRTVPGQFGARASRLGQALFDDRHQQYLSEGRFTADDRRRITLWLDLNSVEFGSSSIDAGDQARQRAGEIVWPRLDFDPAWPQRVEAETK</sequence>
<keyword evidence="1" id="KW-0732">Signal</keyword>
<evidence type="ECO:0000259" key="2">
    <source>
        <dbReference type="Pfam" id="PF18582"/>
    </source>
</evidence>
<evidence type="ECO:0000313" key="3">
    <source>
        <dbReference type="EMBL" id="TWU28749.1"/>
    </source>
</evidence>
<dbReference type="Pfam" id="PF07676">
    <property type="entry name" value="PD40"/>
    <property type="match status" value="1"/>
</dbReference>
<dbReference type="InterPro" id="IPR040698">
    <property type="entry name" value="HZS_alpha_mid"/>
</dbReference>
<dbReference type="Pfam" id="PF18582">
    <property type="entry name" value="HZS_alpha"/>
    <property type="match status" value="1"/>
</dbReference>
<dbReference type="SUPFAM" id="SSF82171">
    <property type="entry name" value="DPP6 N-terminal domain-like"/>
    <property type="match status" value="1"/>
</dbReference>
<keyword evidence="4" id="KW-1185">Reference proteome</keyword>
<evidence type="ECO:0000256" key="1">
    <source>
        <dbReference type="SAM" id="SignalP"/>
    </source>
</evidence>
<dbReference type="RefSeq" id="WP_146531560.1">
    <property type="nucleotide sequence ID" value="NZ_SJPV01000030.1"/>
</dbReference>
<dbReference type="SUPFAM" id="SSF48695">
    <property type="entry name" value="Multiheme cytochromes"/>
    <property type="match status" value="1"/>
</dbReference>
<name>A0A5C6D1H6_9BACT</name>
<dbReference type="AlphaFoldDB" id="A0A5C6D1H6"/>
<feature type="chain" id="PRO_5023111139" description="Hydrazine synthase alpha subunit middle domain-containing protein" evidence="1">
    <location>
        <begin position="29"/>
        <end position="860"/>
    </location>
</feature>
<evidence type="ECO:0000313" key="4">
    <source>
        <dbReference type="Proteomes" id="UP000319143"/>
    </source>
</evidence>
<dbReference type="InterPro" id="IPR036280">
    <property type="entry name" value="Multihaem_cyt_sf"/>
</dbReference>
<dbReference type="Gene3D" id="2.120.10.30">
    <property type="entry name" value="TolB, C-terminal domain"/>
    <property type="match status" value="1"/>
</dbReference>
<feature type="signal peptide" evidence="1">
    <location>
        <begin position="1"/>
        <end position="28"/>
    </location>
</feature>
<protein>
    <recommendedName>
        <fullName evidence="2">Hydrazine synthase alpha subunit middle domain-containing protein</fullName>
    </recommendedName>
</protein>